<dbReference type="GO" id="GO:0052572">
    <property type="term" value="P:response to host immune response"/>
    <property type="evidence" value="ECO:0007669"/>
    <property type="project" value="TreeGrafter"/>
</dbReference>
<dbReference type="InterPro" id="IPR000030">
    <property type="entry name" value="PPE_dom"/>
</dbReference>
<gene>
    <name evidence="4" type="ORF">AWC16_09455</name>
</gene>
<dbReference type="InterPro" id="IPR038332">
    <property type="entry name" value="PPE_sf"/>
</dbReference>
<comment type="caution">
    <text evidence="4">The sequence shown here is derived from an EMBL/GenBank/DDBJ whole genome shotgun (WGS) entry which is preliminary data.</text>
</comment>
<protein>
    <recommendedName>
        <fullName evidence="6">PPE family protein</fullName>
    </recommendedName>
</protein>
<proteinExistence type="inferred from homology"/>
<evidence type="ECO:0000259" key="3">
    <source>
        <dbReference type="Pfam" id="PF12484"/>
    </source>
</evidence>
<dbReference type="Pfam" id="PF00823">
    <property type="entry name" value="PPE"/>
    <property type="match status" value="1"/>
</dbReference>
<dbReference type="Proteomes" id="UP000193866">
    <property type="component" value="Unassembled WGS sequence"/>
</dbReference>
<dbReference type="STRING" id="1108812.AWC16_09455"/>
<evidence type="ECO:0000313" key="4">
    <source>
        <dbReference type="EMBL" id="ORW12054.1"/>
    </source>
</evidence>
<dbReference type="OrthoDB" id="4751845at2"/>
<dbReference type="EMBL" id="LQPG01000014">
    <property type="protein sequence ID" value="ORW12054.1"/>
    <property type="molecule type" value="Genomic_DNA"/>
</dbReference>
<dbReference type="AlphaFoldDB" id="A0A1X1YLX0"/>
<dbReference type="Pfam" id="PF12484">
    <property type="entry name" value="PPE-SVP"/>
    <property type="match status" value="1"/>
</dbReference>
<evidence type="ECO:0000313" key="5">
    <source>
        <dbReference type="Proteomes" id="UP000193866"/>
    </source>
</evidence>
<dbReference type="PANTHER" id="PTHR46766:SF1">
    <property type="entry name" value="GLUTAMINE-RICH PROTEIN 2"/>
    <property type="match status" value="1"/>
</dbReference>
<keyword evidence="5" id="KW-1185">Reference proteome</keyword>
<sequence length="452" mass="44331">MVFQSFAAQPPEVISGQMYSGPGADPLLAAAAAWSGLATELHSAASSYEAALAGLSGGWQGPAAAAMAAAAAPYVSWLSTTATQAEQTAAQASAAASAYESAFAGIVPPPAIAANRSQLAALVSTNILGQNSTAIAAVEAEYGRMWAQDVAAMLGYAGSSAAAADLTTFTAAPQTTSGGDAGSAEAGAAQLAAASTPHEVLQEILRQINSLTSGYNDGWRSLIDGITGSPAATSLWETHLGAANGVIGQTAWVNATHGTTNLGISQFRSIYKAPVVAIPKSALGGGLTSSGLTAGAGLHSAAGAAAGSAMRVGALSVPPNWASATSAIQLASTSVPQSALAAAPAAGSAPGMLAPAALGSAAGGALGAPATRTVAPAARVVSTNLNDRDAPVPLDQVIAQLQQTPDVVQHWHVDQAGLDELVAKLSLKPGIHAVHVLDDEDGALAGSQSALG</sequence>
<dbReference type="PANTHER" id="PTHR46766">
    <property type="entry name" value="GLUTAMINE-RICH PROTEIN 2"/>
    <property type="match status" value="1"/>
</dbReference>
<evidence type="ECO:0000256" key="1">
    <source>
        <dbReference type="ARBA" id="ARBA00010652"/>
    </source>
</evidence>
<evidence type="ECO:0000259" key="2">
    <source>
        <dbReference type="Pfam" id="PF00823"/>
    </source>
</evidence>
<dbReference type="SUPFAM" id="SSF140459">
    <property type="entry name" value="PE/PPE dimer-like"/>
    <property type="match status" value="1"/>
</dbReference>
<dbReference type="Gene3D" id="1.20.1260.20">
    <property type="entry name" value="PPE superfamily"/>
    <property type="match status" value="1"/>
</dbReference>
<dbReference type="FunFam" id="1.20.1260.20:FF:000001">
    <property type="entry name" value="PPE family protein PPE41"/>
    <property type="match status" value="1"/>
</dbReference>
<dbReference type="InterPro" id="IPR022171">
    <property type="entry name" value="PPE_C"/>
</dbReference>
<dbReference type="RefSeq" id="WP_085264231.1">
    <property type="nucleotide sequence ID" value="NZ_JACKVG010000012.1"/>
</dbReference>
<evidence type="ECO:0008006" key="6">
    <source>
        <dbReference type="Google" id="ProtNLM"/>
    </source>
</evidence>
<comment type="similarity">
    <text evidence="1">Belongs to the mycobacterial PPE family.</text>
</comment>
<feature type="domain" description="PPE family C-terminal" evidence="3">
    <location>
        <begin position="304"/>
        <end position="370"/>
    </location>
</feature>
<name>A0A1X1YLX0_9MYCO</name>
<organism evidence="4 5">
    <name type="scientific">Mycolicibacter longobardus</name>
    <dbReference type="NCBI Taxonomy" id="1108812"/>
    <lineage>
        <taxon>Bacteria</taxon>
        <taxon>Bacillati</taxon>
        <taxon>Actinomycetota</taxon>
        <taxon>Actinomycetes</taxon>
        <taxon>Mycobacteriales</taxon>
        <taxon>Mycobacteriaceae</taxon>
        <taxon>Mycolicibacter</taxon>
    </lineage>
</organism>
<reference evidence="4 5" key="1">
    <citation type="submission" date="2016-01" db="EMBL/GenBank/DDBJ databases">
        <title>The new phylogeny of the genus Mycobacterium.</title>
        <authorList>
            <person name="Tarcisio F."/>
            <person name="Conor M."/>
            <person name="Antonella G."/>
            <person name="Elisabetta G."/>
            <person name="Giulia F.S."/>
            <person name="Sara T."/>
            <person name="Anna F."/>
            <person name="Clotilde B."/>
            <person name="Roberto B."/>
            <person name="Veronica D.S."/>
            <person name="Fabio R."/>
            <person name="Monica P."/>
            <person name="Olivier J."/>
            <person name="Enrico T."/>
            <person name="Nicola S."/>
        </authorList>
    </citation>
    <scope>NUCLEOTIDE SEQUENCE [LARGE SCALE GENOMIC DNA]</scope>
    <source>
        <strain evidence="4 5">DSM 45394</strain>
    </source>
</reference>
<feature type="domain" description="PPE" evidence="2">
    <location>
        <begin position="6"/>
        <end position="167"/>
    </location>
</feature>
<accession>A0A1X1YLX0</accession>